<feature type="transmembrane region" description="Helical" evidence="8">
    <location>
        <begin position="107"/>
        <end position="134"/>
    </location>
</feature>
<accession>A0A537J600</accession>
<dbReference type="GO" id="GO:0055085">
    <property type="term" value="P:transmembrane transport"/>
    <property type="evidence" value="ECO:0007669"/>
    <property type="project" value="InterPro"/>
</dbReference>
<comment type="similarity">
    <text evidence="8">Belongs to the binding-protein-dependent transport system permease family.</text>
</comment>
<dbReference type="Proteomes" id="UP000320048">
    <property type="component" value="Unassembled WGS sequence"/>
</dbReference>
<name>A0A537J600_9BACT</name>
<evidence type="ECO:0000313" key="11">
    <source>
        <dbReference type="Proteomes" id="UP000320048"/>
    </source>
</evidence>
<keyword evidence="7 8" id="KW-0472">Membrane</keyword>
<dbReference type="CDD" id="cd06261">
    <property type="entry name" value="TM_PBP2"/>
    <property type="match status" value="1"/>
</dbReference>
<dbReference type="SUPFAM" id="SSF161098">
    <property type="entry name" value="MetI-like"/>
    <property type="match status" value="1"/>
</dbReference>
<dbReference type="InterPro" id="IPR000515">
    <property type="entry name" value="MetI-like"/>
</dbReference>
<evidence type="ECO:0000256" key="8">
    <source>
        <dbReference type="RuleBase" id="RU363032"/>
    </source>
</evidence>
<feature type="transmembrane region" description="Helical" evidence="8">
    <location>
        <begin position="12"/>
        <end position="41"/>
    </location>
</feature>
<dbReference type="PANTHER" id="PTHR43357">
    <property type="entry name" value="INNER MEMBRANE ABC TRANSPORTER PERMEASE PROTEIN YDCV"/>
    <property type="match status" value="1"/>
</dbReference>
<protein>
    <submittedName>
        <fullName evidence="10">ABC transporter permease</fullName>
    </submittedName>
</protein>
<dbReference type="InterPro" id="IPR035906">
    <property type="entry name" value="MetI-like_sf"/>
</dbReference>
<dbReference type="PROSITE" id="PS51257">
    <property type="entry name" value="PROKAR_LIPOPROTEIN"/>
    <property type="match status" value="1"/>
</dbReference>
<keyword evidence="4" id="KW-0997">Cell inner membrane</keyword>
<evidence type="ECO:0000256" key="3">
    <source>
        <dbReference type="ARBA" id="ARBA00022475"/>
    </source>
</evidence>
<feature type="transmembrane region" description="Helical" evidence="8">
    <location>
        <begin position="74"/>
        <end position="95"/>
    </location>
</feature>
<reference evidence="10 11" key="1">
    <citation type="journal article" date="2019" name="Nat. Microbiol.">
        <title>Mediterranean grassland soil C-N compound turnover is dependent on rainfall and depth, and is mediated by genomically divergent microorganisms.</title>
        <authorList>
            <person name="Diamond S."/>
            <person name="Andeer P.F."/>
            <person name="Li Z."/>
            <person name="Crits-Christoph A."/>
            <person name="Burstein D."/>
            <person name="Anantharaman K."/>
            <person name="Lane K.R."/>
            <person name="Thomas B.C."/>
            <person name="Pan C."/>
            <person name="Northen T.R."/>
            <person name="Banfield J.F."/>
        </authorList>
    </citation>
    <scope>NUCLEOTIDE SEQUENCE [LARGE SCALE GENOMIC DNA]</scope>
    <source>
        <strain evidence="10">NP_7</strain>
    </source>
</reference>
<dbReference type="Pfam" id="PF00528">
    <property type="entry name" value="BPD_transp_1"/>
    <property type="match status" value="1"/>
</dbReference>
<dbReference type="PANTHER" id="PTHR43357:SF4">
    <property type="entry name" value="INNER MEMBRANE ABC TRANSPORTER PERMEASE PROTEIN YDCV"/>
    <property type="match status" value="1"/>
</dbReference>
<evidence type="ECO:0000256" key="4">
    <source>
        <dbReference type="ARBA" id="ARBA00022519"/>
    </source>
</evidence>
<evidence type="ECO:0000256" key="2">
    <source>
        <dbReference type="ARBA" id="ARBA00022448"/>
    </source>
</evidence>
<evidence type="ECO:0000313" key="10">
    <source>
        <dbReference type="EMBL" id="TMI78903.1"/>
    </source>
</evidence>
<feature type="domain" description="ABC transmembrane type-1" evidence="9">
    <location>
        <begin position="72"/>
        <end position="260"/>
    </location>
</feature>
<dbReference type="PROSITE" id="PS50928">
    <property type="entry name" value="ABC_TM1"/>
    <property type="match status" value="1"/>
</dbReference>
<dbReference type="AlphaFoldDB" id="A0A537J600"/>
<keyword evidence="6 8" id="KW-1133">Transmembrane helix</keyword>
<evidence type="ECO:0000256" key="7">
    <source>
        <dbReference type="ARBA" id="ARBA00023136"/>
    </source>
</evidence>
<feature type="transmembrane region" description="Helical" evidence="8">
    <location>
        <begin position="185"/>
        <end position="206"/>
    </location>
</feature>
<dbReference type="GO" id="GO:0005886">
    <property type="term" value="C:plasma membrane"/>
    <property type="evidence" value="ECO:0007669"/>
    <property type="project" value="UniProtKB-SubCell"/>
</dbReference>
<dbReference type="EMBL" id="VBAO01000333">
    <property type="protein sequence ID" value="TMI78903.1"/>
    <property type="molecule type" value="Genomic_DNA"/>
</dbReference>
<evidence type="ECO:0000256" key="5">
    <source>
        <dbReference type="ARBA" id="ARBA00022692"/>
    </source>
</evidence>
<evidence type="ECO:0000256" key="6">
    <source>
        <dbReference type="ARBA" id="ARBA00022989"/>
    </source>
</evidence>
<keyword evidence="5 8" id="KW-0812">Transmembrane</keyword>
<proteinExistence type="inferred from homology"/>
<sequence length="282" mass="30111">MIPDRLRSASDSLTNGVLLAMSCATAVLLLLPTLVVVLASFTSTAYLSFPPERISLRWYARLLSSPEILRAGRVSVSVACLATMGSLVMGLMTAFPLARGRFKGRDAVLAFTLAPLMLPSVVLGIALLFFFGFLGVRLTLVTLVASHILITFPYVTRTCTAALFHADPVLEEAGFSLGATRWQTLWHVTLPLLLPGVAVGSGFAFIESFDNLALSIFVAGQRQETLPMRLFQLLITDIDPVVAAVSTILIAASFLLLFVLTRLAGFRQLVGVVGGGSQPSVG</sequence>
<keyword evidence="2 8" id="KW-0813">Transport</keyword>
<comment type="subcellular location">
    <subcellularLocation>
        <location evidence="1">Cell inner membrane</location>
        <topology evidence="1">Multi-pass membrane protein</topology>
    </subcellularLocation>
    <subcellularLocation>
        <location evidence="8">Cell membrane</location>
        <topology evidence="8">Multi-pass membrane protein</topology>
    </subcellularLocation>
</comment>
<organism evidence="10 11">
    <name type="scientific">Candidatus Segetimicrobium genomatis</name>
    <dbReference type="NCBI Taxonomy" id="2569760"/>
    <lineage>
        <taxon>Bacteria</taxon>
        <taxon>Bacillati</taxon>
        <taxon>Candidatus Sysuimicrobiota</taxon>
        <taxon>Candidatus Sysuimicrobiia</taxon>
        <taxon>Candidatus Sysuimicrobiales</taxon>
        <taxon>Candidatus Segetimicrobiaceae</taxon>
        <taxon>Candidatus Segetimicrobium</taxon>
    </lineage>
</organism>
<feature type="transmembrane region" description="Helical" evidence="8">
    <location>
        <begin position="241"/>
        <end position="260"/>
    </location>
</feature>
<evidence type="ECO:0000259" key="9">
    <source>
        <dbReference type="PROSITE" id="PS50928"/>
    </source>
</evidence>
<feature type="transmembrane region" description="Helical" evidence="8">
    <location>
        <begin position="140"/>
        <end position="164"/>
    </location>
</feature>
<dbReference type="Gene3D" id="1.10.3720.10">
    <property type="entry name" value="MetI-like"/>
    <property type="match status" value="1"/>
</dbReference>
<gene>
    <name evidence="10" type="ORF">E6H04_11560</name>
</gene>
<comment type="caution">
    <text evidence="10">The sequence shown here is derived from an EMBL/GenBank/DDBJ whole genome shotgun (WGS) entry which is preliminary data.</text>
</comment>
<keyword evidence="3" id="KW-1003">Cell membrane</keyword>
<evidence type="ECO:0000256" key="1">
    <source>
        <dbReference type="ARBA" id="ARBA00004429"/>
    </source>
</evidence>